<sequence length="581" mass="65658">MPTCKYNGTTYPKNNSTAFEQRMMLYSDSDAMWCKEDFVRRFISKVERKKTSGELMSISQRPKEPLREYLTWFNNESITIPDLQQEITLLALLRGMQECEFKRYLGRKSFTSLGEALRKANEYIRSDELMLISHPTIGGQAVQSARKDHVPTQQQNFRKESGRKEGYHQRGGYQARQSVGAYQVYTPLNTARAAIYAVSKSAAWRKPLPLNTPGNNKNFCAFHNDHGHYTEHCKELKDNIEELVRKGYLSQYRARQEGHGGHSRQGNSHHHAPYVPTQPGYPQAAGWIEQAPPLRQETRSLPETSKEGADRRKRPTIWVISGGPVHGGTISGAVKSLEEHRHLVSYHSTRKWSEPPPLPVITFTSEDCRGIIYPHDDPLVLELEIANFPVKRCLIDGGSSANIIFWEAFTQLSIDHGELSRVNYPVIGFSGASVYPEGSIRLPVQVDRGISARDLMVDFLVIKVPAAYNVIICRPFIHDDAQAVVSTYHLTMIYLSNLERTEIVHGSQETARSCYVTAIKAPGRMVLETNLAREANIPAKRQRGDLSMENFDERPAGIPRPATDGDTREIELVEGVPERTV</sequence>
<feature type="region of interest" description="Disordered" evidence="1">
    <location>
        <begin position="254"/>
        <end position="277"/>
    </location>
</feature>
<dbReference type="KEGG" id="soe:110787540"/>
<feature type="compositionally biased region" description="Basic and acidic residues" evidence="1">
    <location>
        <begin position="157"/>
        <end position="167"/>
    </location>
</feature>
<dbReference type="GeneID" id="110787540"/>
<reference evidence="3" key="2">
    <citation type="submission" date="2025-08" db="UniProtKB">
        <authorList>
            <consortium name="RefSeq"/>
        </authorList>
    </citation>
    <scope>IDENTIFICATION</scope>
    <source>
        <tissue evidence="3">Leaf</tissue>
    </source>
</reference>
<dbReference type="Proteomes" id="UP000813463">
    <property type="component" value="Chromosome 6"/>
</dbReference>
<evidence type="ECO:0008006" key="4">
    <source>
        <dbReference type="Google" id="ProtNLM"/>
    </source>
</evidence>
<keyword evidence="2" id="KW-1185">Reference proteome</keyword>
<dbReference type="CDD" id="cd00303">
    <property type="entry name" value="retropepsin_like"/>
    <property type="match status" value="1"/>
</dbReference>
<evidence type="ECO:0000313" key="2">
    <source>
        <dbReference type="Proteomes" id="UP000813463"/>
    </source>
</evidence>
<dbReference type="PANTHER" id="PTHR33240">
    <property type="entry name" value="OS08G0508500 PROTEIN"/>
    <property type="match status" value="1"/>
</dbReference>
<reference evidence="2" key="1">
    <citation type="journal article" date="2021" name="Nat. Commun.">
        <title>Genomic analyses provide insights into spinach domestication and the genetic basis of agronomic traits.</title>
        <authorList>
            <person name="Cai X."/>
            <person name="Sun X."/>
            <person name="Xu C."/>
            <person name="Sun H."/>
            <person name="Wang X."/>
            <person name="Ge C."/>
            <person name="Zhang Z."/>
            <person name="Wang Q."/>
            <person name="Fei Z."/>
            <person name="Jiao C."/>
            <person name="Wang Q."/>
        </authorList>
    </citation>
    <scope>NUCLEOTIDE SEQUENCE [LARGE SCALE GENOMIC DNA]</scope>
    <source>
        <strain evidence="2">cv. Varoflay</strain>
    </source>
</reference>
<protein>
    <recommendedName>
        <fullName evidence="4">Retrotransposon gag domain-containing protein</fullName>
    </recommendedName>
</protein>
<evidence type="ECO:0000256" key="1">
    <source>
        <dbReference type="SAM" id="MobiDB-lite"/>
    </source>
</evidence>
<dbReference type="PANTHER" id="PTHR33240:SF17">
    <property type="entry name" value="EUKARYOTIC PEPTIDE CHAIN RELEASE FACTOR GTP-BINDING SUBUNIT-LIKE"/>
    <property type="match status" value="1"/>
</dbReference>
<evidence type="ECO:0000313" key="3">
    <source>
        <dbReference type="RefSeq" id="XP_021847865.2"/>
    </source>
</evidence>
<feature type="region of interest" description="Disordered" evidence="1">
    <location>
        <begin position="145"/>
        <end position="167"/>
    </location>
</feature>
<accession>A0A9R0IFR7</accession>
<proteinExistence type="predicted"/>
<gene>
    <name evidence="3" type="primary">LOC110787540</name>
</gene>
<dbReference type="RefSeq" id="XP_021847865.2">
    <property type="nucleotide sequence ID" value="XM_021992173.2"/>
</dbReference>
<name>A0A9R0IFR7_SPIOL</name>
<organism evidence="2 3">
    <name type="scientific">Spinacia oleracea</name>
    <name type="common">Spinach</name>
    <dbReference type="NCBI Taxonomy" id="3562"/>
    <lineage>
        <taxon>Eukaryota</taxon>
        <taxon>Viridiplantae</taxon>
        <taxon>Streptophyta</taxon>
        <taxon>Embryophyta</taxon>
        <taxon>Tracheophyta</taxon>
        <taxon>Spermatophyta</taxon>
        <taxon>Magnoliopsida</taxon>
        <taxon>eudicotyledons</taxon>
        <taxon>Gunneridae</taxon>
        <taxon>Pentapetalae</taxon>
        <taxon>Caryophyllales</taxon>
        <taxon>Chenopodiaceae</taxon>
        <taxon>Chenopodioideae</taxon>
        <taxon>Anserineae</taxon>
        <taxon>Spinacia</taxon>
    </lineage>
</organism>
<dbReference type="AlphaFoldDB" id="A0A9R0IFR7"/>